<evidence type="ECO:0000256" key="6">
    <source>
        <dbReference type="ARBA" id="ARBA00023235"/>
    </source>
</evidence>
<dbReference type="InterPro" id="IPR003766">
    <property type="entry name" value="Uronate_isomerase"/>
</dbReference>
<proteinExistence type="inferred from homology"/>
<dbReference type="PANTHER" id="PTHR30068">
    <property type="entry name" value="URONATE ISOMERASE"/>
    <property type="match status" value="1"/>
</dbReference>
<dbReference type="SUPFAM" id="SSF51556">
    <property type="entry name" value="Metallo-dependent hydrolases"/>
    <property type="match status" value="1"/>
</dbReference>
<dbReference type="InterPro" id="IPR032466">
    <property type="entry name" value="Metal_Hydrolase"/>
</dbReference>
<accession>A0A430AD57</accession>
<dbReference type="Gene3D" id="1.10.2020.10">
    <property type="entry name" value="uronate isomerase, domain 2, chain A"/>
    <property type="match status" value="1"/>
</dbReference>
<dbReference type="GO" id="GO:0042840">
    <property type="term" value="P:D-glucuronate catabolic process"/>
    <property type="evidence" value="ECO:0007669"/>
    <property type="project" value="TreeGrafter"/>
</dbReference>
<dbReference type="Gene3D" id="3.20.20.140">
    <property type="entry name" value="Metal-dependent hydrolases"/>
    <property type="match status" value="1"/>
</dbReference>
<dbReference type="PANTHER" id="PTHR30068:SF4">
    <property type="entry name" value="URONATE ISOMERASE"/>
    <property type="match status" value="1"/>
</dbReference>
<evidence type="ECO:0000256" key="4">
    <source>
        <dbReference type="ARBA" id="ARBA00012546"/>
    </source>
</evidence>
<evidence type="ECO:0000256" key="3">
    <source>
        <dbReference type="ARBA" id="ARBA00008397"/>
    </source>
</evidence>
<evidence type="ECO:0000313" key="8">
    <source>
        <dbReference type="EMBL" id="RSU05150.1"/>
    </source>
</evidence>
<keyword evidence="6 7" id="KW-0413">Isomerase</keyword>
<comment type="catalytic activity">
    <reaction evidence="1 7">
        <text>D-glucuronate = D-fructuronate</text>
        <dbReference type="Rhea" id="RHEA:13049"/>
        <dbReference type="ChEBI" id="CHEBI:58720"/>
        <dbReference type="ChEBI" id="CHEBI:59863"/>
        <dbReference type="EC" id="5.3.1.12"/>
    </reaction>
</comment>
<sequence length="462" mass="53465">MFLDETFLLKNKVAQKLYNDYATKMPIIDYHCHLDPEEIYSNQKFENITEAWLAGDHYKWRLMRANGISEELITGSGSDYDKFCAWAETIQKCIGNPLYVWTHLELKRIFGIEDLLNKKNADKIWNEANKIIKNDNMSTRELIKRFDVKVVCTTDNPTSDLEFHKKLAHEESSFKVYPTFRPDNFINIGCVNFVDNIKELEKISEKSINNYEQLVESLHQRIIYFNDNGCRLSDHGFGHFVFCRMSKNEINSIFSKVMNSEVISNEEIQAYQSHLLTDLMKLYNRYGWTAQLHMQASRNNNSKIFNSYGPDAGVDAMTDGCIESSLVGLFDSLVVSNELPKVIVYSLNPKDYEPIVALMGCFQGGEPSKIQFGSAWWFNDTYSGMRHQMTALAEGGVFADFIGMLTDSRSFLSYPRHEYFRRILCELISEWVLQGQVPEDYELLGEVVESICYKNATKYFEV</sequence>
<organism evidence="8 9">
    <name type="scientific">Vagococcus fessus</name>
    <dbReference type="NCBI Taxonomy" id="120370"/>
    <lineage>
        <taxon>Bacteria</taxon>
        <taxon>Bacillati</taxon>
        <taxon>Bacillota</taxon>
        <taxon>Bacilli</taxon>
        <taxon>Lactobacillales</taxon>
        <taxon>Enterococcaceae</taxon>
        <taxon>Vagococcus</taxon>
    </lineage>
</organism>
<dbReference type="EC" id="5.3.1.12" evidence="4 7"/>
<comment type="similarity">
    <text evidence="3 7">Belongs to the metallo-dependent hydrolases superfamily. Uronate isomerase family.</text>
</comment>
<gene>
    <name evidence="7" type="primary">uxaC</name>
    <name evidence="8" type="ORF">CBF31_03805</name>
</gene>
<evidence type="ECO:0000313" key="9">
    <source>
        <dbReference type="Proteomes" id="UP000287101"/>
    </source>
</evidence>
<dbReference type="AlphaFoldDB" id="A0A430AD57"/>
<name>A0A430AD57_9ENTE</name>
<dbReference type="Pfam" id="PF02614">
    <property type="entry name" value="UxaC"/>
    <property type="match status" value="1"/>
</dbReference>
<dbReference type="HAMAP" id="MF_00675">
    <property type="entry name" value="UxaC"/>
    <property type="match status" value="1"/>
</dbReference>
<dbReference type="UniPathway" id="UPA00246"/>
<dbReference type="GO" id="GO:0019698">
    <property type="term" value="P:D-galacturonate catabolic process"/>
    <property type="evidence" value="ECO:0007669"/>
    <property type="project" value="TreeGrafter"/>
</dbReference>
<comment type="caution">
    <text evidence="8">The sequence shown here is derived from an EMBL/GenBank/DDBJ whole genome shotgun (WGS) entry which is preliminary data.</text>
</comment>
<dbReference type="EMBL" id="NGJY01000001">
    <property type="protein sequence ID" value="RSU05150.1"/>
    <property type="molecule type" value="Genomic_DNA"/>
</dbReference>
<keyword evidence="9" id="KW-1185">Reference proteome</keyword>
<reference evidence="8 9" key="1">
    <citation type="submission" date="2017-05" db="EMBL/GenBank/DDBJ databases">
        <title>Vagococcus spp. assemblies.</title>
        <authorList>
            <person name="Gulvik C.A."/>
        </authorList>
    </citation>
    <scope>NUCLEOTIDE SEQUENCE [LARGE SCALE GENOMIC DNA]</scope>
    <source>
        <strain evidence="8 9">CCUG 41755</strain>
    </source>
</reference>
<dbReference type="RefSeq" id="WP_126831037.1">
    <property type="nucleotide sequence ID" value="NZ_CBCRYB010000003.1"/>
</dbReference>
<comment type="pathway">
    <text evidence="2 7">Carbohydrate metabolism; pentose and glucuronate interconversion.</text>
</comment>
<dbReference type="GO" id="GO:0008880">
    <property type="term" value="F:glucuronate isomerase activity"/>
    <property type="evidence" value="ECO:0007669"/>
    <property type="project" value="UniProtKB-UniRule"/>
</dbReference>
<evidence type="ECO:0000256" key="2">
    <source>
        <dbReference type="ARBA" id="ARBA00004892"/>
    </source>
</evidence>
<comment type="catalytic activity">
    <reaction evidence="7">
        <text>aldehydo-D-galacturonate = keto-D-tagaturonate</text>
        <dbReference type="Rhea" id="RHEA:27702"/>
        <dbReference type="ChEBI" id="CHEBI:12952"/>
        <dbReference type="ChEBI" id="CHEBI:17886"/>
    </reaction>
</comment>
<evidence type="ECO:0000256" key="7">
    <source>
        <dbReference type="HAMAP-Rule" id="MF_00675"/>
    </source>
</evidence>
<dbReference type="Proteomes" id="UP000287101">
    <property type="component" value="Unassembled WGS sequence"/>
</dbReference>
<evidence type="ECO:0000256" key="1">
    <source>
        <dbReference type="ARBA" id="ARBA00001165"/>
    </source>
</evidence>
<dbReference type="NCBIfam" id="NF002794">
    <property type="entry name" value="PRK02925.1"/>
    <property type="match status" value="1"/>
</dbReference>
<dbReference type="OrthoDB" id="9766564at2"/>
<protein>
    <recommendedName>
        <fullName evidence="5 7">Uronate isomerase</fullName>
        <ecNumber evidence="4 7">5.3.1.12</ecNumber>
    </recommendedName>
    <alternativeName>
        <fullName evidence="7">Glucuronate isomerase</fullName>
    </alternativeName>
    <alternativeName>
        <fullName evidence="7">Uronic isomerase</fullName>
    </alternativeName>
</protein>
<evidence type="ECO:0000256" key="5">
    <source>
        <dbReference type="ARBA" id="ARBA00020555"/>
    </source>
</evidence>